<dbReference type="Gene3D" id="1.10.3090.10">
    <property type="entry name" value="cca-adding enzyme, domain 2"/>
    <property type="match status" value="1"/>
</dbReference>
<evidence type="ECO:0000256" key="5">
    <source>
        <dbReference type="ARBA" id="ARBA00022723"/>
    </source>
</evidence>
<evidence type="ECO:0000256" key="2">
    <source>
        <dbReference type="ARBA" id="ARBA00022679"/>
    </source>
</evidence>
<evidence type="ECO:0000313" key="12">
    <source>
        <dbReference type="Proteomes" id="UP001595776"/>
    </source>
</evidence>
<comment type="caution">
    <text evidence="11">The sequence shown here is derived from an EMBL/GenBank/DDBJ whole genome shotgun (WGS) entry which is preliminary data.</text>
</comment>
<evidence type="ECO:0000256" key="3">
    <source>
        <dbReference type="ARBA" id="ARBA00022694"/>
    </source>
</evidence>
<keyword evidence="6" id="KW-0547">Nucleotide-binding</keyword>
<reference evidence="12" key="1">
    <citation type="journal article" date="2019" name="Int. J. Syst. Evol. Microbiol.">
        <title>The Global Catalogue of Microorganisms (GCM) 10K type strain sequencing project: providing services to taxonomists for standard genome sequencing and annotation.</title>
        <authorList>
            <consortium name="The Broad Institute Genomics Platform"/>
            <consortium name="The Broad Institute Genome Sequencing Center for Infectious Disease"/>
            <person name="Wu L."/>
            <person name="Ma J."/>
        </authorList>
    </citation>
    <scope>NUCLEOTIDE SEQUENCE [LARGE SCALE GENOMIC DNA]</scope>
    <source>
        <strain evidence="12">CGMCC 1.15304</strain>
    </source>
</reference>
<accession>A0ABV8UAK7</accession>
<keyword evidence="4" id="KW-0548">Nucleotidyltransferase</keyword>
<comment type="cofactor">
    <cofactor evidence="1">
        <name>Mg(2+)</name>
        <dbReference type="ChEBI" id="CHEBI:18420"/>
    </cofactor>
</comment>
<evidence type="ECO:0000256" key="1">
    <source>
        <dbReference type="ARBA" id="ARBA00001946"/>
    </source>
</evidence>
<keyword evidence="7" id="KW-0460">Magnesium</keyword>
<evidence type="ECO:0000256" key="7">
    <source>
        <dbReference type="ARBA" id="ARBA00022842"/>
    </source>
</evidence>
<evidence type="ECO:0000313" key="11">
    <source>
        <dbReference type="EMBL" id="MFC4347836.1"/>
    </source>
</evidence>
<dbReference type="RefSeq" id="WP_197421301.1">
    <property type="nucleotide sequence ID" value="NZ_JBHSCR010000005.1"/>
</dbReference>
<sequence length="390" mass="42593">MSKIQANWLNSPFIQEIAAILGPADVRFVGGAVRDTLVGRTIKDIDAATRWLPEQVSEKLRDAGIKVIPTGIDHGTVTAVRGAEVIEITTLRRDVATDGRRATVAFTDDWLEDAKRRDFTMNAIYMAVDGTLYDPFGGAEDAKAGHVRFIGDAAERIREDALRILRFFRFHAHYGRGALDTDGLAAVAANVVMLEHLSVERIRDELCKLLAAPDPRPCLMAMTDADIWSHTPVVDIDINGLGRIMAAEKALGLDADILMRLVGLVGSRAVSVGRLLKMSNRESKILKAFSAGFTGSLPANSKAMRVFLYQHGRDAGQGAVMAHPACWGSELAETALRWSIPEMPVRGRDLIARGMNPGPAISEVLRQLEDIWIDSDFSLTPDQLLETLSA</sequence>
<dbReference type="InterPro" id="IPR032828">
    <property type="entry name" value="PolyA_RNA-bd"/>
</dbReference>
<dbReference type="Pfam" id="PF12627">
    <property type="entry name" value="PolyA_pol_RNAbd"/>
    <property type="match status" value="1"/>
</dbReference>
<dbReference type="CDD" id="cd05398">
    <property type="entry name" value="NT_ClassII-CCAase"/>
    <property type="match status" value="1"/>
</dbReference>
<evidence type="ECO:0000256" key="6">
    <source>
        <dbReference type="ARBA" id="ARBA00022741"/>
    </source>
</evidence>
<feature type="domain" description="Poly A polymerase head" evidence="9">
    <location>
        <begin position="27"/>
        <end position="148"/>
    </location>
</feature>
<evidence type="ECO:0000256" key="8">
    <source>
        <dbReference type="RuleBase" id="RU003953"/>
    </source>
</evidence>
<name>A0ABV8UAK7_9PROT</name>
<dbReference type="SUPFAM" id="SSF81301">
    <property type="entry name" value="Nucleotidyltransferase"/>
    <property type="match status" value="1"/>
</dbReference>
<dbReference type="Gene3D" id="3.30.460.10">
    <property type="entry name" value="Beta Polymerase, domain 2"/>
    <property type="match status" value="1"/>
</dbReference>
<evidence type="ECO:0000256" key="4">
    <source>
        <dbReference type="ARBA" id="ARBA00022695"/>
    </source>
</evidence>
<comment type="similarity">
    <text evidence="8">Belongs to the tRNA nucleotidyltransferase/poly(A) polymerase family.</text>
</comment>
<evidence type="ECO:0000259" key="10">
    <source>
        <dbReference type="Pfam" id="PF12627"/>
    </source>
</evidence>
<dbReference type="InterPro" id="IPR002646">
    <property type="entry name" value="PolA_pol_head_dom"/>
</dbReference>
<gene>
    <name evidence="11" type="ORF">ACFO5Q_08275</name>
</gene>
<evidence type="ECO:0000259" key="9">
    <source>
        <dbReference type="Pfam" id="PF01743"/>
    </source>
</evidence>
<dbReference type="PANTHER" id="PTHR46173">
    <property type="entry name" value="CCA TRNA NUCLEOTIDYLTRANSFERASE 1, MITOCHONDRIAL"/>
    <property type="match status" value="1"/>
</dbReference>
<dbReference type="PANTHER" id="PTHR46173:SF1">
    <property type="entry name" value="CCA TRNA NUCLEOTIDYLTRANSFERASE 1, MITOCHONDRIAL"/>
    <property type="match status" value="1"/>
</dbReference>
<keyword evidence="5" id="KW-0479">Metal-binding</keyword>
<protein>
    <submittedName>
        <fullName evidence="11">CCA tRNA nucleotidyltransferase</fullName>
    </submittedName>
</protein>
<organism evidence="11 12">
    <name type="scientific">Kordiimonas lipolytica</name>
    <dbReference type="NCBI Taxonomy" id="1662421"/>
    <lineage>
        <taxon>Bacteria</taxon>
        <taxon>Pseudomonadati</taxon>
        <taxon>Pseudomonadota</taxon>
        <taxon>Alphaproteobacteria</taxon>
        <taxon>Kordiimonadales</taxon>
        <taxon>Kordiimonadaceae</taxon>
        <taxon>Kordiimonas</taxon>
    </lineage>
</organism>
<keyword evidence="2 8" id="KW-0808">Transferase</keyword>
<dbReference type="InterPro" id="IPR043519">
    <property type="entry name" value="NT_sf"/>
</dbReference>
<keyword evidence="3" id="KW-0819">tRNA processing</keyword>
<dbReference type="Proteomes" id="UP001595776">
    <property type="component" value="Unassembled WGS sequence"/>
</dbReference>
<dbReference type="Pfam" id="PF01743">
    <property type="entry name" value="PolyA_pol"/>
    <property type="match status" value="1"/>
</dbReference>
<keyword evidence="12" id="KW-1185">Reference proteome</keyword>
<feature type="domain" description="tRNA nucleotidyltransferase/poly(A) polymerase RNA and SrmB- binding" evidence="10">
    <location>
        <begin position="181"/>
        <end position="230"/>
    </location>
</feature>
<proteinExistence type="inferred from homology"/>
<dbReference type="SUPFAM" id="SSF81891">
    <property type="entry name" value="Poly A polymerase C-terminal region-like"/>
    <property type="match status" value="1"/>
</dbReference>
<dbReference type="InterPro" id="IPR050264">
    <property type="entry name" value="Bact_CCA-adding_enz_type3_sf"/>
</dbReference>
<dbReference type="EMBL" id="JBHSCR010000005">
    <property type="protein sequence ID" value="MFC4347836.1"/>
    <property type="molecule type" value="Genomic_DNA"/>
</dbReference>
<keyword evidence="8" id="KW-0694">RNA-binding</keyword>